<evidence type="ECO:0000256" key="1">
    <source>
        <dbReference type="ARBA" id="ARBA00022679"/>
    </source>
</evidence>
<protein>
    <submittedName>
        <fullName evidence="4">GNAT family N-acetyltransferase</fullName>
    </submittedName>
</protein>
<proteinExistence type="predicted"/>
<dbReference type="AlphaFoldDB" id="A0AAD0WAL6"/>
<keyword evidence="2" id="KW-0012">Acyltransferase</keyword>
<organism evidence="4 5">
    <name type="scientific">Chromobacterium rhizoryzae</name>
    <dbReference type="NCBI Taxonomy" id="1778675"/>
    <lineage>
        <taxon>Bacteria</taxon>
        <taxon>Pseudomonadati</taxon>
        <taxon>Pseudomonadota</taxon>
        <taxon>Betaproteobacteria</taxon>
        <taxon>Neisseriales</taxon>
        <taxon>Chromobacteriaceae</taxon>
        <taxon>Chromobacterium</taxon>
    </lineage>
</organism>
<gene>
    <name evidence="4" type="ORF">D1345_22330</name>
</gene>
<dbReference type="Gene3D" id="3.40.630.30">
    <property type="match status" value="1"/>
</dbReference>
<sequence length="216" mass="23714">MHAGPSWSKVGESALSRLPAVLARASLAAGVEPPRLGGAKMTKNLLLRAADAGDVERITALHVASWRQHYRGILPDEYLDLRAWDERLLVWRQRFAAERPPWVRLALWQGEPVGFVCLLPDEAPERGVYLDNLHVQAGQQGRGIGRALMAAAATEALRVAPGRPLFLWAYQANRDGRAFYRALGGVESAPCEVDTAGGRRALALSYQWDDPSCLLL</sequence>
<reference evidence="4 5" key="1">
    <citation type="submission" date="2018-08" db="EMBL/GenBank/DDBJ databases">
        <title>Complete genome sequence of JP2-74.</title>
        <authorList>
            <person name="Wu L."/>
        </authorList>
    </citation>
    <scope>NUCLEOTIDE SEQUENCE [LARGE SCALE GENOMIC DNA]</scope>
    <source>
        <strain evidence="4 5">JP2-74</strain>
    </source>
</reference>
<dbReference type="Pfam" id="PF00583">
    <property type="entry name" value="Acetyltransf_1"/>
    <property type="match status" value="1"/>
</dbReference>
<accession>A0AAD0WAL6</accession>
<dbReference type="PANTHER" id="PTHR43877">
    <property type="entry name" value="AMINOALKYLPHOSPHONATE N-ACETYLTRANSFERASE-RELATED-RELATED"/>
    <property type="match status" value="1"/>
</dbReference>
<dbReference type="GO" id="GO:0016747">
    <property type="term" value="F:acyltransferase activity, transferring groups other than amino-acyl groups"/>
    <property type="evidence" value="ECO:0007669"/>
    <property type="project" value="InterPro"/>
</dbReference>
<name>A0AAD0WAL6_9NEIS</name>
<feature type="domain" description="N-acetyltransferase" evidence="3">
    <location>
        <begin position="45"/>
        <end position="209"/>
    </location>
</feature>
<dbReference type="EMBL" id="CP031968">
    <property type="protein sequence ID" value="AXT48731.1"/>
    <property type="molecule type" value="Genomic_DNA"/>
</dbReference>
<evidence type="ECO:0000256" key="2">
    <source>
        <dbReference type="ARBA" id="ARBA00023315"/>
    </source>
</evidence>
<evidence type="ECO:0000313" key="5">
    <source>
        <dbReference type="Proteomes" id="UP000259465"/>
    </source>
</evidence>
<evidence type="ECO:0000313" key="4">
    <source>
        <dbReference type="EMBL" id="AXT48731.1"/>
    </source>
</evidence>
<dbReference type="KEGG" id="crz:D1345_22330"/>
<keyword evidence="5" id="KW-1185">Reference proteome</keyword>
<dbReference type="PROSITE" id="PS51186">
    <property type="entry name" value="GNAT"/>
    <property type="match status" value="1"/>
</dbReference>
<dbReference type="SUPFAM" id="SSF55729">
    <property type="entry name" value="Acyl-CoA N-acyltransferases (Nat)"/>
    <property type="match status" value="1"/>
</dbReference>
<dbReference type="Proteomes" id="UP000259465">
    <property type="component" value="Chromosome"/>
</dbReference>
<dbReference type="CDD" id="cd04301">
    <property type="entry name" value="NAT_SF"/>
    <property type="match status" value="1"/>
</dbReference>
<evidence type="ECO:0000259" key="3">
    <source>
        <dbReference type="PROSITE" id="PS51186"/>
    </source>
</evidence>
<keyword evidence="1" id="KW-0808">Transferase</keyword>
<dbReference type="InterPro" id="IPR050832">
    <property type="entry name" value="Bact_Acetyltransf"/>
</dbReference>
<dbReference type="InterPro" id="IPR000182">
    <property type="entry name" value="GNAT_dom"/>
</dbReference>
<dbReference type="InterPro" id="IPR016181">
    <property type="entry name" value="Acyl_CoA_acyltransferase"/>
</dbReference>